<dbReference type="InterPro" id="IPR017961">
    <property type="entry name" value="DNA_pol_Y-fam_little_finger"/>
</dbReference>
<dbReference type="PANTHER" id="PTHR11076:SF33">
    <property type="entry name" value="DNA POLYMERASE KAPPA"/>
    <property type="match status" value="1"/>
</dbReference>
<comment type="catalytic activity">
    <reaction evidence="10">
        <text>DNA(n) + a 2'-deoxyribonucleoside 5'-triphosphate = DNA(n+1) + diphosphate</text>
        <dbReference type="Rhea" id="RHEA:22508"/>
        <dbReference type="Rhea" id="RHEA-COMP:17339"/>
        <dbReference type="Rhea" id="RHEA-COMP:17340"/>
        <dbReference type="ChEBI" id="CHEBI:33019"/>
        <dbReference type="ChEBI" id="CHEBI:61560"/>
        <dbReference type="ChEBI" id="CHEBI:173112"/>
        <dbReference type="EC" id="2.7.7.7"/>
    </reaction>
</comment>
<dbReference type="Pfam" id="PF11799">
    <property type="entry name" value="IMS_C"/>
    <property type="match status" value="1"/>
</dbReference>
<evidence type="ECO:0000256" key="2">
    <source>
        <dbReference type="ARBA" id="ARBA00022679"/>
    </source>
</evidence>
<evidence type="ECO:0000256" key="8">
    <source>
        <dbReference type="ARBA" id="ARBA00022932"/>
    </source>
</evidence>
<dbReference type="SUPFAM" id="SSF56672">
    <property type="entry name" value="DNA/RNA polymerases"/>
    <property type="match status" value="1"/>
</dbReference>
<dbReference type="Gene3D" id="3.40.1170.60">
    <property type="match status" value="1"/>
</dbReference>
<gene>
    <name evidence="13" type="ORF">UFOPK1619_00119</name>
</gene>
<dbReference type="InterPro" id="IPR043128">
    <property type="entry name" value="Rev_trsase/Diguanyl_cyclase"/>
</dbReference>
<dbReference type="CDD" id="cd03586">
    <property type="entry name" value="PolY_Pol_IV_kappa"/>
    <property type="match status" value="1"/>
</dbReference>
<keyword evidence="3" id="KW-0548">Nucleotidyltransferase</keyword>
<dbReference type="EC" id="2.7.7.7" evidence="1"/>
<keyword evidence="2" id="KW-0808">Transferase</keyword>
<dbReference type="EMBL" id="CAEZTI010000011">
    <property type="protein sequence ID" value="CAB4556947.1"/>
    <property type="molecule type" value="Genomic_DNA"/>
</dbReference>
<dbReference type="Gene3D" id="3.30.1490.100">
    <property type="entry name" value="DNA polymerase, Y-family, little finger domain"/>
    <property type="match status" value="1"/>
</dbReference>
<evidence type="ECO:0000256" key="10">
    <source>
        <dbReference type="ARBA" id="ARBA00049244"/>
    </source>
</evidence>
<dbReference type="FunFam" id="3.30.1490.100:FF:000004">
    <property type="entry name" value="DNA polymerase IV"/>
    <property type="match status" value="1"/>
</dbReference>
<dbReference type="GO" id="GO:0003684">
    <property type="term" value="F:damaged DNA binding"/>
    <property type="evidence" value="ECO:0007669"/>
    <property type="project" value="InterPro"/>
</dbReference>
<organism evidence="13">
    <name type="scientific">freshwater metagenome</name>
    <dbReference type="NCBI Taxonomy" id="449393"/>
    <lineage>
        <taxon>unclassified sequences</taxon>
        <taxon>metagenomes</taxon>
        <taxon>ecological metagenomes</taxon>
    </lineage>
</organism>
<keyword evidence="4" id="KW-0235">DNA replication</keyword>
<evidence type="ECO:0000256" key="6">
    <source>
        <dbReference type="ARBA" id="ARBA00022763"/>
    </source>
</evidence>
<proteinExistence type="inferred from homology"/>
<keyword evidence="7" id="KW-0460">Magnesium</keyword>
<keyword evidence="5" id="KW-0479">Metal-binding</keyword>
<dbReference type="InterPro" id="IPR036775">
    <property type="entry name" value="DNA_pol_Y-fam_lit_finger_sf"/>
</dbReference>
<dbReference type="AlphaFoldDB" id="A0A6J6CZL4"/>
<dbReference type="GO" id="GO:0006281">
    <property type="term" value="P:DNA repair"/>
    <property type="evidence" value="ECO:0007669"/>
    <property type="project" value="UniProtKB-KW"/>
</dbReference>
<dbReference type="InterPro" id="IPR001126">
    <property type="entry name" value="UmuC"/>
</dbReference>
<evidence type="ECO:0000256" key="1">
    <source>
        <dbReference type="ARBA" id="ARBA00012417"/>
    </source>
</evidence>
<dbReference type="Gene3D" id="1.10.150.20">
    <property type="entry name" value="5' to 3' exonuclease, C-terminal subdomain"/>
    <property type="match status" value="1"/>
</dbReference>
<dbReference type="PANTHER" id="PTHR11076">
    <property type="entry name" value="DNA REPAIR POLYMERASE UMUC / TRANSFERASE FAMILY MEMBER"/>
    <property type="match status" value="1"/>
</dbReference>
<name>A0A6J6CZL4_9ZZZZ</name>
<evidence type="ECO:0000256" key="9">
    <source>
        <dbReference type="ARBA" id="ARBA00023204"/>
    </source>
</evidence>
<evidence type="ECO:0000256" key="11">
    <source>
        <dbReference type="SAM" id="MobiDB-lite"/>
    </source>
</evidence>
<evidence type="ECO:0000256" key="7">
    <source>
        <dbReference type="ARBA" id="ARBA00022842"/>
    </source>
</evidence>
<dbReference type="Pfam" id="PF00817">
    <property type="entry name" value="IMS"/>
    <property type="match status" value="1"/>
</dbReference>
<evidence type="ECO:0000313" key="13">
    <source>
        <dbReference type="EMBL" id="CAB4556947.1"/>
    </source>
</evidence>
<evidence type="ECO:0000256" key="5">
    <source>
        <dbReference type="ARBA" id="ARBA00022723"/>
    </source>
</evidence>
<dbReference type="InterPro" id="IPR022880">
    <property type="entry name" value="DNApol_IV"/>
</dbReference>
<evidence type="ECO:0000256" key="3">
    <source>
        <dbReference type="ARBA" id="ARBA00022695"/>
    </source>
</evidence>
<evidence type="ECO:0000256" key="4">
    <source>
        <dbReference type="ARBA" id="ARBA00022705"/>
    </source>
</evidence>
<dbReference type="PROSITE" id="PS50173">
    <property type="entry name" value="UMUC"/>
    <property type="match status" value="1"/>
</dbReference>
<dbReference type="InterPro" id="IPR050116">
    <property type="entry name" value="DNA_polymerase-Y"/>
</dbReference>
<evidence type="ECO:0000259" key="12">
    <source>
        <dbReference type="PROSITE" id="PS50173"/>
    </source>
</evidence>
<feature type="domain" description="UmuC" evidence="12">
    <location>
        <begin position="7"/>
        <end position="197"/>
    </location>
</feature>
<dbReference type="GO" id="GO:0046872">
    <property type="term" value="F:metal ion binding"/>
    <property type="evidence" value="ECO:0007669"/>
    <property type="project" value="UniProtKB-KW"/>
</dbReference>
<keyword evidence="9" id="KW-0234">DNA repair</keyword>
<dbReference type="Gene3D" id="3.30.70.270">
    <property type="match status" value="1"/>
</dbReference>
<dbReference type="HAMAP" id="MF_01113">
    <property type="entry name" value="DNApol_IV"/>
    <property type="match status" value="1"/>
</dbReference>
<dbReference type="GO" id="GO:0003887">
    <property type="term" value="F:DNA-directed DNA polymerase activity"/>
    <property type="evidence" value="ECO:0007669"/>
    <property type="project" value="UniProtKB-KW"/>
</dbReference>
<keyword evidence="6" id="KW-0227">DNA damage</keyword>
<keyword evidence="8" id="KW-0239">DNA-directed DNA polymerase</keyword>
<dbReference type="SUPFAM" id="SSF100879">
    <property type="entry name" value="Lesion bypass DNA polymerase (Y-family), little finger domain"/>
    <property type="match status" value="1"/>
</dbReference>
<dbReference type="InterPro" id="IPR043502">
    <property type="entry name" value="DNA/RNA_pol_sf"/>
</dbReference>
<feature type="region of interest" description="Disordered" evidence="11">
    <location>
        <begin position="394"/>
        <end position="418"/>
    </location>
</feature>
<protein>
    <recommendedName>
        <fullName evidence="1">DNA-directed DNA polymerase</fullName>
        <ecNumber evidence="1">2.7.7.7</ecNumber>
    </recommendedName>
</protein>
<sequence>MAIHRSILHVDMDAFYVSVELLRHPELHGLPVVVGGTAGRGVVSAASYEARRYGVYSAMSSATARKLCPNAVFLPPDISHYIEVSRHLHTVFESFTPLVEQISVDEAFMDVSGATTLMGDAVSIAWQLRERVMAEIKLSCSVGIAPNKFLAKLASEHAKPKATPDGIAPGHQVFEVKPGEELNFLLPLPVQALWGVGPATLKKLESIGVRRVSDLAQLDESVVCAAVGDAHGRHLYALSHGKDNRPVEPERIAKSIGHEETFAHDLTTHEELRVELVRLCDAVARRTREAGVAAGTLMLKLKFSSFESVTRSVTPSMPLTTGPSMVAALEPLLATLDCSQGVRLIGVHAQKLSEEALRAPRLFDDGEGSLEDIEEQWQPASKAIDSIVDKFGAGTIGPASGMDRRKPGENPFGPVLED</sequence>
<dbReference type="GO" id="GO:0042276">
    <property type="term" value="P:error-prone translesion synthesis"/>
    <property type="evidence" value="ECO:0007669"/>
    <property type="project" value="TreeGrafter"/>
</dbReference>
<accession>A0A6J6CZL4</accession>
<dbReference type="GO" id="GO:0005829">
    <property type="term" value="C:cytosol"/>
    <property type="evidence" value="ECO:0007669"/>
    <property type="project" value="TreeGrafter"/>
</dbReference>
<dbReference type="GO" id="GO:0006260">
    <property type="term" value="P:DNA replication"/>
    <property type="evidence" value="ECO:0007669"/>
    <property type="project" value="UniProtKB-KW"/>
</dbReference>
<dbReference type="GO" id="GO:0009432">
    <property type="term" value="P:SOS response"/>
    <property type="evidence" value="ECO:0007669"/>
    <property type="project" value="TreeGrafter"/>
</dbReference>
<dbReference type="NCBIfam" id="NF002677">
    <property type="entry name" value="PRK02406.1"/>
    <property type="match status" value="1"/>
</dbReference>
<reference evidence="13" key="1">
    <citation type="submission" date="2020-05" db="EMBL/GenBank/DDBJ databases">
        <authorList>
            <person name="Chiriac C."/>
            <person name="Salcher M."/>
            <person name="Ghai R."/>
            <person name="Kavagutti S V."/>
        </authorList>
    </citation>
    <scope>NUCLEOTIDE SEQUENCE</scope>
</reference>